<feature type="compositionally biased region" description="Low complexity" evidence="2">
    <location>
        <begin position="167"/>
        <end position="199"/>
    </location>
</feature>
<name>A0ABQ7GP83_DUNSA</name>
<comment type="caution">
    <text evidence="3">The sequence shown here is derived from an EMBL/GenBank/DDBJ whole genome shotgun (WGS) entry which is preliminary data.</text>
</comment>
<feature type="region of interest" description="Disordered" evidence="2">
    <location>
        <begin position="1"/>
        <end position="251"/>
    </location>
</feature>
<dbReference type="PANTHER" id="PTHR13309:SF0">
    <property type="entry name" value="FMR1-INTERACTING PROTEIN NUFIP1"/>
    <property type="match status" value="1"/>
</dbReference>
<feature type="compositionally biased region" description="Polar residues" evidence="2">
    <location>
        <begin position="55"/>
        <end position="71"/>
    </location>
</feature>
<feature type="coiled-coil region" evidence="1">
    <location>
        <begin position="341"/>
        <end position="416"/>
    </location>
</feature>
<evidence type="ECO:0000313" key="3">
    <source>
        <dbReference type="EMBL" id="KAF5836378.1"/>
    </source>
</evidence>
<dbReference type="Proteomes" id="UP000815325">
    <property type="component" value="Unassembled WGS sequence"/>
</dbReference>
<protein>
    <submittedName>
        <fullName evidence="3">Uncharacterized protein</fullName>
    </submittedName>
</protein>
<evidence type="ECO:0000256" key="2">
    <source>
        <dbReference type="SAM" id="MobiDB-lite"/>
    </source>
</evidence>
<dbReference type="EMBL" id="MU069662">
    <property type="protein sequence ID" value="KAF5836378.1"/>
    <property type="molecule type" value="Genomic_DNA"/>
</dbReference>
<keyword evidence="1" id="KW-0175">Coiled coil</keyword>
<gene>
    <name evidence="3" type="ORF">DUNSADRAFT_6014</name>
</gene>
<feature type="compositionally biased region" description="Low complexity" evidence="2">
    <location>
        <begin position="135"/>
        <end position="157"/>
    </location>
</feature>
<evidence type="ECO:0000313" key="4">
    <source>
        <dbReference type="Proteomes" id="UP000815325"/>
    </source>
</evidence>
<reference evidence="3" key="1">
    <citation type="submission" date="2017-08" db="EMBL/GenBank/DDBJ databases">
        <authorList>
            <person name="Polle J.E."/>
            <person name="Barry K."/>
            <person name="Cushman J."/>
            <person name="Schmutz J."/>
            <person name="Tran D."/>
            <person name="Hathwaick L.T."/>
            <person name="Yim W.C."/>
            <person name="Jenkins J."/>
            <person name="Mckie-Krisberg Z.M."/>
            <person name="Prochnik S."/>
            <person name="Lindquist E."/>
            <person name="Dockter R.B."/>
            <person name="Adam C."/>
            <person name="Molina H."/>
            <person name="Bunkerborg J."/>
            <person name="Jin E."/>
            <person name="Buchheim M."/>
            <person name="Magnuson J."/>
        </authorList>
    </citation>
    <scope>NUCLEOTIDE SEQUENCE</scope>
    <source>
        <strain evidence="3">CCAP 19/18</strain>
    </source>
</reference>
<feature type="compositionally biased region" description="Low complexity" evidence="2">
    <location>
        <begin position="111"/>
        <end position="123"/>
    </location>
</feature>
<organism evidence="3 4">
    <name type="scientific">Dunaliella salina</name>
    <name type="common">Green alga</name>
    <name type="synonym">Protococcus salinus</name>
    <dbReference type="NCBI Taxonomy" id="3046"/>
    <lineage>
        <taxon>Eukaryota</taxon>
        <taxon>Viridiplantae</taxon>
        <taxon>Chlorophyta</taxon>
        <taxon>core chlorophytes</taxon>
        <taxon>Chlorophyceae</taxon>
        <taxon>CS clade</taxon>
        <taxon>Chlamydomonadales</taxon>
        <taxon>Dunaliellaceae</taxon>
        <taxon>Dunaliella</taxon>
    </lineage>
</organism>
<feature type="compositionally biased region" description="Low complexity" evidence="2">
    <location>
        <begin position="641"/>
        <end position="658"/>
    </location>
</feature>
<sequence length="704" mass="75644">MPPKKPSSLRASMQARAAAKQGKGEAGGSQEGVAKPEDKPQQQGQPQSTQEGQQHESAPSQSAPSNKSRPASNRADGSPGEGQKEDLPPPPSPSSSNKAGQGSDKAGAPPKSSQSRASSKSIKQGPKEAHAGPDQGAQQQQQLQEEQPPPASSSSSRKAGKAEEEAAAAAAPPKSSQSRASNKPQAQPQEQQDAAGAAASGSGIDETKVVKIQAMQRRRQAQKEAGDPSPNYMMDGAYPGGMPGAENSFQGGLEAGGAGPVGAGDNGMGAAPPLDHMPSQTDQAAIDQLMAEEREKHEEQLKLETRAREELEDMILRIEKHFKAEQAARKKAEEMLQTSLAAEVESRNKLEEVNNKRQQEQRLVEDERAAIKRERNALESMRQEFEAELQTARLEVSKAQEALASSEERIRTAEQLERSRLEVDYQSKLHAAYAEKERMREELHYRTIMMNEEMEKWRQQALMTSTAVMEAKNEVMERKRELEGTKEKMDKLLEKLYIGRERGIELSGAIASNQRMMSFMPGMLGGQGGGLPPVQGAHPLGPMGMPNGKAMMMSKAPSGGYQPPQPPLPMQPMHSILPMQAWGPIPGAGGHLPGELSPPPGMNGNGGGATKLPPIKKQNSLSPPVGLSIDEQLAYLDSMEGASQGHQQQQQQQSPDGPQKGGGYAQSKIAQNIAEAGNARNAKRNPVPGRAKKPERNQAPARWN</sequence>
<evidence type="ECO:0000256" key="1">
    <source>
        <dbReference type="SAM" id="Coils"/>
    </source>
</evidence>
<proteinExistence type="predicted"/>
<accession>A0ABQ7GP83</accession>
<dbReference type="InterPro" id="IPR039136">
    <property type="entry name" value="NUFIP1-like"/>
</dbReference>
<feature type="compositionally biased region" description="Low complexity" evidence="2">
    <location>
        <begin position="41"/>
        <end position="52"/>
    </location>
</feature>
<feature type="region of interest" description="Disordered" evidence="2">
    <location>
        <begin position="580"/>
        <end position="704"/>
    </location>
</feature>
<keyword evidence="4" id="KW-1185">Reference proteome</keyword>
<feature type="coiled-coil region" evidence="1">
    <location>
        <begin position="468"/>
        <end position="495"/>
    </location>
</feature>
<dbReference type="PANTHER" id="PTHR13309">
    <property type="entry name" value="NUCLEAR FRAGILE X MENTAL RETARDATION PROTEIN INTERACTING PROTEIN 1"/>
    <property type="match status" value="1"/>
</dbReference>